<keyword evidence="5" id="KW-0687">Ribonucleoprotein</keyword>
<evidence type="ECO:0000259" key="6">
    <source>
        <dbReference type="PROSITE" id="PS00651"/>
    </source>
</evidence>
<dbReference type="InterPro" id="IPR020069">
    <property type="entry name" value="Ribosomal_bL9_C"/>
</dbReference>
<dbReference type="AlphaFoldDB" id="A0A6J6QRP9"/>
<evidence type="ECO:0000256" key="4">
    <source>
        <dbReference type="ARBA" id="ARBA00022980"/>
    </source>
</evidence>
<sequence>MQVVLRSDVDKLGLRGEVVTVARGYARNFLLPRGLAEIATPGLIAEVAKRDARRARQEAKTVEEAQAIADRISNTSLQFDVNSGPTGSLFGSVTPTNVADRLWEELKIRVDRRKLGFDSIKRIGRYTVPVEVFHGVTAELKLVVAPEGGDMPSDEELAAMAGVEAPVEATIEEVVAEAVADDAAAEAAEADEVVEEDAE</sequence>
<name>A0A6J6QRP9_9ZZZZ</name>
<dbReference type="Pfam" id="PF03948">
    <property type="entry name" value="Ribosomal_L9_C"/>
    <property type="match status" value="1"/>
</dbReference>
<dbReference type="GO" id="GO:0006412">
    <property type="term" value="P:translation"/>
    <property type="evidence" value="ECO:0007669"/>
    <property type="project" value="InterPro"/>
</dbReference>
<dbReference type="EMBL" id="CAEZXP010000012">
    <property type="protein sequence ID" value="CAB4711665.1"/>
    <property type="molecule type" value="Genomic_DNA"/>
</dbReference>
<keyword evidence="4" id="KW-0689">Ribosomal protein</keyword>
<dbReference type="HAMAP" id="MF_00503">
    <property type="entry name" value="Ribosomal_bL9"/>
    <property type="match status" value="1"/>
</dbReference>
<dbReference type="Gene3D" id="3.40.5.10">
    <property type="entry name" value="Ribosomal protein L9, N-terminal domain"/>
    <property type="match status" value="1"/>
</dbReference>
<reference evidence="7" key="1">
    <citation type="submission" date="2020-05" db="EMBL/GenBank/DDBJ databases">
        <authorList>
            <person name="Chiriac C."/>
            <person name="Salcher M."/>
            <person name="Ghai R."/>
            <person name="Kavagutti S V."/>
        </authorList>
    </citation>
    <scope>NUCLEOTIDE SEQUENCE</scope>
</reference>
<keyword evidence="2" id="KW-0699">rRNA-binding</keyword>
<dbReference type="GO" id="GO:0003735">
    <property type="term" value="F:structural constituent of ribosome"/>
    <property type="evidence" value="ECO:0007669"/>
    <property type="project" value="InterPro"/>
</dbReference>
<evidence type="ECO:0000256" key="2">
    <source>
        <dbReference type="ARBA" id="ARBA00022730"/>
    </source>
</evidence>
<dbReference type="InterPro" id="IPR009027">
    <property type="entry name" value="Ribosomal_bL9/RNase_H1_N"/>
</dbReference>
<dbReference type="Gene3D" id="3.10.430.100">
    <property type="entry name" value="Ribosomal protein L9, C-terminal domain"/>
    <property type="match status" value="1"/>
</dbReference>
<comment type="similarity">
    <text evidence="1">Belongs to the bacterial ribosomal protein bL9 family.</text>
</comment>
<dbReference type="InterPro" id="IPR000244">
    <property type="entry name" value="Ribosomal_bL9"/>
</dbReference>
<dbReference type="GO" id="GO:0019843">
    <property type="term" value="F:rRNA binding"/>
    <property type="evidence" value="ECO:0007669"/>
    <property type="project" value="UniProtKB-KW"/>
</dbReference>
<dbReference type="SUPFAM" id="SSF55653">
    <property type="entry name" value="Ribosomal protein L9 C-domain"/>
    <property type="match status" value="1"/>
</dbReference>
<keyword evidence="3" id="KW-0694">RNA-binding</keyword>
<organism evidence="7">
    <name type="scientific">freshwater metagenome</name>
    <dbReference type="NCBI Taxonomy" id="449393"/>
    <lineage>
        <taxon>unclassified sequences</taxon>
        <taxon>metagenomes</taxon>
        <taxon>ecological metagenomes</taxon>
    </lineage>
</organism>
<evidence type="ECO:0000256" key="5">
    <source>
        <dbReference type="ARBA" id="ARBA00023274"/>
    </source>
</evidence>
<feature type="domain" description="Ribosomal protein L9" evidence="6">
    <location>
        <begin position="13"/>
        <end position="40"/>
    </location>
</feature>
<dbReference type="GO" id="GO:0005840">
    <property type="term" value="C:ribosome"/>
    <property type="evidence" value="ECO:0007669"/>
    <property type="project" value="UniProtKB-KW"/>
</dbReference>
<evidence type="ECO:0000313" key="7">
    <source>
        <dbReference type="EMBL" id="CAB4711665.1"/>
    </source>
</evidence>
<evidence type="ECO:0000256" key="1">
    <source>
        <dbReference type="ARBA" id="ARBA00010605"/>
    </source>
</evidence>
<dbReference type="SUPFAM" id="SSF55658">
    <property type="entry name" value="L9 N-domain-like"/>
    <property type="match status" value="1"/>
</dbReference>
<evidence type="ECO:0000256" key="3">
    <source>
        <dbReference type="ARBA" id="ARBA00022884"/>
    </source>
</evidence>
<dbReference type="InterPro" id="IPR036935">
    <property type="entry name" value="Ribosomal_bL9_N_sf"/>
</dbReference>
<dbReference type="Pfam" id="PF01281">
    <property type="entry name" value="Ribosomal_L9_N"/>
    <property type="match status" value="1"/>
</dbReference>
<dbReference type="InterPro" id="IPR036791">
    <property type="entry name" value="Ribosomal_bL9_C_sf"/>
</dbReference>
<protein>
    <submittedName>
        <fullName evidence="7">Unannotated protein</fullName>
    </submittedName>
</protein>
<dbReference type="NCBIfam" id="TIGR00158">
    <property type="entry name" value="L9"/>
    <property type="match status" value="1"/>
</dbReference>
<dbReference type="GO" id="GO:1990904">
    <property type="term" value="C:ribonucleoprotein complex"/>
    <property type="evidence" value="ECO:0007669"/>
    <property type="project" value="UniProtKB-KW"/>
</dbReference>
<gene>
    <name evidence="7" type="ORF">UFOPK2399_02037</name>
</gene>
<dbReference type="PANTHER" id="PTHR21368">
    <property type="entry name" value="50S RIBOSOMAL PROTEIN L9"/>
    <property type="match status" value="1"/>
</dbReference>
<proteinExistence type="inferred from homology"/>
<dbReference type="PROSITE" id="PS00651">
    <property type="entry name" value="RIBOSOMAL_L9"/>
    <property type="match status" value="1"/>
</dbReference>
<dbReference type="InterPro" id="IPR020070">
    <property type="entry name" value="Ribosomal_bL9_N"/>
</dbReference>
<dbReference type="InterPro" id="IPR020594">
    <property type="entry name" value="Ribosomal_bL9_bac/chp"/>
</dbReference>
<accession>A0A6J6QRP9</accession>